<keyword evidence="3" id="KW-1185">Reference proteome</keyword>
<name>A0ABY7B9N8_9PSEU</name>
<proteinExistence type="predicted"/>
<accession>A0ABY7B9N8</accession>
<protein>
    <recommendedName>
        <fullName evidence="1">RsbT co-antagonist protein RsbRD N-terminal domain-containing protein</fullName>
    </recommendedName>
</protein>
<dbReference type="Proteomes" id="UP001163203">
    <property type="component" value="Chromosome"/>
</dbReference>
<gene>
    <name evidence="2" type="ORF">ORV05_07280</name>
</gene>
<reference evidence="2" key="1">
    <citation type="submission" date="2022-11" db="EMBL/GenBank/DDBJ databases">
        <authorList>
            <person name="Mo P."/>
        </authorList>
    </citation>
    <scope>NUCLEOTIDE SEQUENCE</scope>
    <source>
        <strain evidence="2">HUAS 11-8</strain>
    </source>
</reference>
<dbReference type="InterPro" id="IPR025751">
    <property type="entry name" value="RsbRD_N_dom"/>
</dbReference>
<evidence type="ECO:0000313" key="3">
    <source>
        <dbReference type="Proteomes" id="UP001163203"/>
    </source>
</evidence>
<dbReference type="RefSeq" id="WP_268757674.1">
    <property type="nucleotide sequence ID" value="NZ_CP113836.1"/>
</dbReference>
<dbReference type="Pfam" id="PF14361">
    <property type="entry name" value="RsbRD_N"/>
    <property type="match status" value="1"/>
</dbReference>
<organism evidence="2 3">
    <name type="scientific">Amycolatopsis cynarae</name>
    <dbReference type="NCBI Taxonomy" id="2995223"/>
    <lineage>
        <taxon>Bacteria</taxon>
        <taxon>Bacillati</taxon>
        <taxon>Actinomycetota</taxon>
        <taxon>Actinomycetes</taxon>
        <taxon>Pseudonocardiales</taxon>
        <taxon>Pseudonocardiaceae</taxon>
        <taxon>Amycolatopsis</taxon>
    </lineage>
</organism>
<feature type="domain" description="RsbT co-antagonist protein RsbRD N-terminal" evidence="1">
    <location>
        <begin position="27"/>
        <end position="115"/>
    </location>
</feature>
<dbReference type="EMBL" id="CP113836">
    <property type="protein sequence ID" value="WAL67576.1"/>
    <property type="molecule type" value="Genomic_DNA"/>
</dbReference>
<evidence type="ECO:0000259" key="1">
    <source>
        <dbReference type="Pfam" id="PF14361"/>
    </source>
</evidence>
<sequence length="165" mass="18126">MGRVAFSFAVPPEQRGLVEALLARLSELAGRLTDRLVAEDLHYRRVALDRRAELCKVCEVNLDRALRAVLDGEELAVDAAQETGRVQARLGIPLASVLRSFRIAGAFVFEALLEQAGSAWMETVPLPATRRPPGGAVRVARVPLRRTRAQARGKGLPGERPRRRS</sequence>
<evidence type="ECO:0000313" key="2">
    <source>
        <dbReference type="EMBL" id="WAL67576.1"/>
    </source>
</evidence>